<dbReference type="PANTHER" id="PTHR11444">
    <property type="entry name" value="ASPARTATEAMMONIA/ARGININOSUCCINATE/ADENYLOSUCCINATE LYASE"/>
    <property type="match status" value="1"/>
</dbReference>
<dbReference type="Proteomes" id="UP000250192">
    <property type="component" value="Unassembled WGS sequence"/>
</dbReference>
<name>A0A2X0U660_9ACTO</name>
<comment type="subcellular location">
    <subcellularLocation>
        <location evidence="4">Cytoplasm</location>
    </subcellularLocation>
</comment>
<dbReference type="Pfam" id="PF10415">
    <property type="entry name" value="FumaraseC_C"/>
    <property type="match status" value="1"/>
</dbReference>
<feature type="active site" evidence="4">
    <location>
        <position position="320"/>
    </location>
</feature>
<gene>
    <name evidence="7" type="primary">fumC-1</name>
    <name evidence="4" type="synonym">fumC</name>
    <name evidence="7" type="ORF">NCTC9935_01265</name>
</gene>
<sequence>MAQETRTETDSMGAVEVATNRYWGAQTERSLHNFDIGRNTFVWGRPMVRALGILKKAAALANAELGELPADIADFIAQAGDEVISGKLDDNFPLVVFQTGSGTQSNMNANEVISNRAIEIAGGEMGSKAPVHPNDHVNRGQSSNDTFPTAMHIAVVSELHDMYPRVRQLRDTLDKKAKEYEDVIMVGRTHLQDATPIRLGQVISGWVAQIDFALDGIEYADTRARELAIGGTAVGTGLNAHPKFGELTAKKISEETGIEFTQADNLFAALGAHDALVLVSGALRVLADALMKIANDVRWYASGPRNGIGELIIPENEPGSSIMPGKVNPTQCEAMTMVATQVFGNDATVGFAGSQGNFQLNVFKPVMAWNVLESIRLLGDACVSFDTNCAYGIEPNYEKIQHNLDINLMQVTALNRHIGYDKASKIAKNAHHKGLSLRESALELGFLTAEEFDAWVVPADMTHPSAADE</sequence>
<feature type="domain" description="Fumarase C C-terminal" evidence="6">
    <location>
        <begin position="411"/>
        <end position="463"/>
    </location>
</feature>
<feature type="binding site" evidence="4">
    <location>
        <position position="321"/>
    </location>
    <ligand>
        <name>substrate</name>
    </ligand>
</feature>
<dbReference type="PRINTS" id="PR00145">
    <property type="entry name" value="ARGSUCLYASE"/>
</dbReference>
<comment type="catalytic activity">
    <reaction evidence="4">
        <text>(S)-malate = fumarate + H2O</text>
        <dbReference type="Rhea" id="RHEA:12460"/>
        <dbReference type="ChEBI" id="CHEBI:15377"/>
        <dbReference type="ChEBI" id="CHEBI:15589"/>
        <dbReference type="ChEBI" id="CHEBI:29806"/>
        <dbReference type="EC" id="4.2.1.2"/>
    </reaction>
</comment>
<comment type="subunit">
    <text evidence="4">Homotetramer.</text>
</comment>
<dbReference type="SUPFAM" id="SSF48557">
    <property type="entry name" value="L-aspartase-like"/>
    <property type="match status" value="1"/>
</dbReference>
<comment type="similarity">
    <text evidence="2 4">Belongs to the class-II fumarase/aspartase family. Fumarase subfamily.</text>
</comment>
<dbReference type="InterPro" id="IPR008948">
    <property type="entry name" value="L-Aspartase-like"/>
</dbReference>
<dbReference type="HAMAP" id="MF_00743">
    <property type="entry name" value="FumaraseC"/>
    <property type="match status" value="1"/>
</dbReference>
<dbReference type="InterPro" id="IPR022761">
    <property type="entry name" value="Fumarate_lyase_N"/>
</dbReference>
<keyword evidence="4" id="KW-0816">Tricarboxylic acid cycle</keyword>
<dbReference type="RefSeq" id="WP_111823787.1">
    <property type="nucleotide sequence ID" value="NZ_CAUQLB010000026.1"/>
</dbReference>
<dbReference type="PRINTS" id="PR00149">
    <property type="entry name" value="FUMRATELYASE"/>
</dbReference>
<feature type="binding site" evidence="4">
    <location>
        <begin position="101"/>
        <end position="103"/>
    </location>
    <ligand>
        <name>substrate</name>
    </ligand>
</feature>
<dbReference type="Pfam" id="PF00206">
    <property type="entry name" value="Lyase_1"/>
    <property type="match status" value="1"/>
</dbReference>
<keyword evidence="8" id="KW-1185">Reference proteome</keyword>
<dbReference type="FunFam" id="1.10.40.30:FF:000002">
    <property type="entry name" value="Fumarate hydratase class II"/>
    <property type="match status" value="1"/>
</dbReference>
<feature type="binding site" description="in site B" evidence="4">
    <location>
        <begin position="132"/>
        <end position="135"/>
    </location>
    <ligand>
        <name>substrate</name>
    </ligand>
</feature>
<dbReference type="CDD" id="cd01362">
    <property type="entry name" value="Fumarase_classII"/>
    <property type="match status" value="1"/>
</dbReference>
<feature type="binding site" evidence="4">
    <location>
        <begin position="326"/>
        <end position="328"/>
    </location>
    <ligand>
        <name>substrate</name>
    </ligand>
</feature>
<organism evidence="7 8">
    <name type="scientific">Schaalia odontolytica</name>
    <dbReference type="NCBI Taxonomy" id="1660"/>
    <lineage>
        <taxon>Bacteria</taxon>
        <taxon>Bacillati</taxon>
        <taxon>Actinomycetota</taxon>
        <taxon>Actinomycetes</taxon>
        <taxon>Actinomycetales</taxon>
        <taxon>Actinomycetaceae</taxon>
        <taxon>Schaalia</taxon>
    </lineage>
</organism>
<comment type="catalytic activity">
    <reaction evidence="1">
        <text>L-aspartate = fumarate + NH4(+)</text>
        <dbReference type="Rhea" id="RHEA:16601"/>
        <dbReference type="ChEBI" id="CHEBI:28938"/>
        <dbReference type="ChEBI" id="CHEBI:29806"/>
        <dbReference type="ChEBI" id="CHEBI:29991"/>
        <dbReference type="EC" id="4.3.1.1"/>
    </reaction>
</comment>
<evidence type="ECO:0000259" key="6">
    <source>
        <dbReference type="Pfam" id="PF10415"/>
    </source>
</evidence>
<dbReference type="GO" id="GO:0006106">
    <property type="term" value="P:fumarate metabolic process"/>
    <property type="evidence" value="ECO:0007669"/>
    <property type="project" value="InterPro"/>
</dbReference>
<dbReference type="OrthoDB" id="9802809at2"/>
<dbReference type="UniPathway" id="UPA00223">
    <property type="reaction ID" value="UER01007"/>
</dbReference>
<evidence type="ECO:0000256" key="2">
    <source>
        <dbReference type="ARBA" id="ARBA00009084"/>
    </source>
</evidence>
<dbReference type="GO" id="GO:0006099">
    <property type="term" value="P:tricarboxylic acid cycle"/>
    <property type="evidence" value="ECO:0007669"/>
    <property type="project" value="UniProtKB-UniRule"/>
</dbReference>
<evidence type="ECO:0000256" key="3">
    <source>
        <dbReference type="ARBA" id="ARBA00023239"/>
    </source>
</evidence>
<accession>A0A2X0U660</accession>
<comment type="pathway">
    <text evidence="4">Carbohydrate metabolism; tricarboxylic acid cycle; (S)-malate from fumarate: step 1/1.</text>
</comment>
<comment type="function">
    <text evidence="4">Involved in the TCA cycle. Catalyzes the stereospecific interconversion of fumarate to L-malate.</text>
</comment>
<protein>
    <recommendedName>
        <fullName evidence="4">Fumarate hydratase class II</fullName>
        <shortName evidence="4">Fumarase C</shortName>
        <ecNumber evidence="4">4.2.1.2</ecNumber>
    </recommendedName>
    <alternativeName>
        <fullName evidence="4">Aerobic fumarase</fullName>
    </alternativeName>
    <alternativeName>
        <fullName evidence="4">Iron-independent fumarase</fullName>
    </alternativeName>
</protein>
<dbReference type="PROSITE" id="PS00163">
    <property type="entry name" value="FUMARATE_LYASES"/>
    <property type="match status" value="1"/>
</dbReference>
<dbReference type="EMBL" id="UAPR01000003">
    <property type="protein sequence ID" value="SPT55755.1"/>
    <property type="molecule type" value="Genomic_DNA"/>
</dbReference>
<evidence type="ECO:0000313" key="7">
    <source>
        <dbReference type="EMBL" id="SPT55755.1"/>
    </source>
</evidence>
<reference evidence="7 8" key="1">
    <citation type="submission" date="2018-06" db="EMBL/GenBank/DDBJ databases">
        <authorList>
            <consortium name="Pathogen Informatics"/>
            <person name="Doyle S."/>
        </authorList>
    </citation>
    <scope>NUCLEOTIDE SEQUENCE [LARGE SCALE GENOMIC DNA]</scope>
    <source>
        <strain evidence="7 8">NCTC9935</strain>
    </source>
</reference>
<dbReference type="NCBIfam" id="TIGR00979">
    <property type="entry name" value="fumC_II"/>
    <property type="match status" value="1"/>
</dbReference>
<dbReference type="AlphaFoldDB" id="A0A2X0U660"/>
<dbReference type="InterPro" id="IPR020557">
    <property type="entry name" value="Fumarate_lyase_CS"/>
</dbReference>
<evidence type="ECO:0000256" key="1">
    <source>
        <dbReference type="ARBA" id="ARBA00001494"/>
    </source>
</evidence>
<comment type="miscellaneous">
    <text evidence="4">There are 2 substrate-binding sites: the catalytic A site, and the non-catalytic B site that may play a role in the transfer of substrate or product between the active site and the solvent. Alternatively, the B site may bind allosteric effectors.</text>
</comment>
<dbReference type="InterPro" id="IPR005677">
    <property type="entry name" value="Fum_hydII"/>
</dbReference>
<evidence type="ECO:0000256" key="4">
    <source>
        <dbReference type="HAMAP-Rule" id="MF_00743"/>
    </source>
</evidence>
<dbReference type="FunFam" id="1.20.200.10:FF:000001">
    <property type="entry name" value="Fumarate hydratase, mitochondrial"/>
    <property type="match status" value="1"/>
</dbReference>
<keyword evidence="4" id="KW-0963">Cytoplasm</keyword>
<dbReference type="GO" id="GO:0004333">
    <property type="term" value="F:fumarate hydratase activity"/>
    <property type="evidence" value="ECO:0007669"/>
    <property type="project" value="UniProtKB-UniRule"/>
</dbReference>
<dbReference type="FunFam" id="1.10.275.10:FF:000001">
    <property type="entry name" value="Fumarate hydratase, mitochondrial"/>
    <property type="match status" value="1"/>
</dbReference>
<dbReference type="Gene3D" id="1.20.200.10">
    <property type="entry name" value="Fumarase/aspartase (Central domain)"/>
    <property type="match status" value="1"/>
</dbReference>
<feature type="site" description="Important for catalytic activity" evidence="4">
    <location>
        <position position="333"/>
    </location>
</feature>
<dbReference type="InterPro" id="IPR024083">
    <property type="entry name" value="Fumarase/histidase_N"/>
</dbReference>
<dbReference type="GO" id="GO:0005737">
    <property type="term" value="C:cytoplasm"/>
    <property type="evidence" value="ECO:0007669"/>
    <property type="project" value="UniProtKB-SubCell"/>
</dbReference>
<feature type="active site" description="Proton donor/acceptor" evidence="4">
    <location>
        <position position="190"/>
    </location>
</feature>
<feature type="domain" description="Fumarate lyase N-terminal" evidence="5">
    <location>
        <begin position="13"/>
        <end position="344"/>
    </location>
</feature>
<keyword evidence="3 4" id="KW-0456">Lyase</keyword>
<dbReference type="InterPro" id="IPR018951">
    <property type="entry name" value="Fumarase_C_C"/>
</dbReference>
<dbReference type="NCBIfam" id="NF008909">
    <property type="entry name" value="PRK12273.1"/>
    <property type="match status" value="1"/>
</dbReference>
<dbReference type="InterPro" id="IPR000362">
    <property type="entry name" value="Fumarate_lyase_fam"/>
</dbReference>
<evidence type="ECO:0000313" key="8">
    <source>
        <dbReference type="Proteomes" id="UP000250192"/>
    </source>
</evidence>
<dbReference type="GeneID" id="93758888"/>
<dbReference type="GO" id="GO:0008797">
    <property type="term" value="F:aspartate ammonia-lyase activity"/>
    <property type="evidence" value="ECO:0007669"/>
    <property type="project" value="UniProtKB-EC"/>
</dbReference>
<dbReference type="GO" id="GO:0006108">
    <property type="term" value="P:malate metabolic process"/>
    <property type="evidence" value="ECO:0007669"/>
    <property type="project" value="TreeGrafter"/>
</dbReference>
<feature type="binding site" evidence="4">
    <location>
        <begin position="142"/>
        <end position="144"/>
    </location>
    <ligand>
        <name>substrate</name>
    </ligand>
</feature>
<feature type="binding site" evidence="4">
    <location>
        <position position="189"/>
    </location>
    <ligand>
        <name>substrate</name>
    </ligand>
</feature>
<dbReference type="EC" id="4.2.1.2" evidence="4"/>
<dbReference type="PANTHER" id="PTHR11444:SF1">
    <property type="entry name" value="FUMARATE HYDRATASE, MITOCHONDRIAL"/>
    <property type="match status" value="1"/>
</dbReference>
<dbReference type="STRING" id="1660.APY09_09920"/>
<evidence type="ECO:0000259" key="5">
    <source>
        <dbReference type="Pfam" id="PF00206"/>
    </source>
</evidence>
<proteinExistence type="inferred from homology"/>
<dbReference type="Gene3D" id="1.10.275.10">
    <property type="entry name" value="Fumarase/aspartase (N-terminal domain)"/>
    <property type="match status" value="1"/>
</dbReference>
<dbReference type="Gene3D" id="1.10.40.30">
    <property type="entry name" value="Fumarase/aspartase (C-terminal domain)"/>
    <property type="match status" value="1"/>
</dbReference>